<dbReference type="InterPro" id="IPR030564">
    <property type="entry name" value="Myotubularin"/>
</dbReference>
<dbReference type="GO" id="GO:0004438">
    <property type="term" value="F:phosphatidylinositol-3-phosphate phosphatase activity"/>
    <property type="evidence" value="ECO:0007669"/>
    <property type="project" value="TreeGrafter"/>
</dbReference>
<feature type="region of interest" description="Disordered" evidence="4">
    <location>
        <begin position="1077"/>
        <end position="1099"/>
    </location>
</feature>
<evidence type="ECO:0000256" key="1">
    <source>
        <dbReference type="PIRSR" id="PIRSR630564-1"/>
    </source>
</evidence>
<evidence type="ECO:0000313" key="6">
    <source>
        <dbReference type="EMBL" id="KAF2076685.1"/>
    </source>
</evidence>
<feature type="compositionally biased region" description="Polar residues" evidence="4">
    <location>
        <begin position="1089"/>
        <end position="1099"/>
    </location>
</feature>
<feature type="compositionally biased region" description="Low complexity" evidence="4">
    <location>
        <begin position="500"/>
        <end position="527"/>
    </location>
</feature>
<sequence length="1198" mass="134521">MSVTSLSYPGLNDSTLDSISKSNDKFLLKDFLKRYPNLIDARNAHQQTLLHLMAMNGNLYGIKFLLKKKFLGFGDKKIYIDPQDKDGYTPLHCSVNQGFFEVAHKLLSKGADPNYRTISGSTPLHLLAKFCSHPKSIKLATSLIENGAYINHKDSKFETPLHRATLHGDNIDFVKLLLVNGANPNITNKRGRTCQHMAIQEGRLDILEQFLLYGAEFHKTTSIGSPIEMGLSSPFPAIQTFFETRVSSTGENIMMVEKSVFLGKYVQNSFQATGDSFNANQTMQLFSGRLFITNYRVVFKLDSTNKLPTNNSHLSKQWPFSEDEEMCVPLTAIDDLSTETNHDSNDPNSSNHPEINISSTCNCNSNNGISSNSTGDLQQYVNSSSSNINNSINSLNLNQSNGNYASSDIYSSGSSFSSSFGGNNSGRHSISSLYNSASGASANNNNNNSMNQSGQLSCSICNNDITMSVPTHNMYYSSTLNSSVLGASLSSSTSSFVNSNNNNNNSNSNSSSTTTTTTIPTTSTTNSDESPNLVNNILNGGTQILSMIINNHQITTNYHLISLDSKKDFKVYKLYFLSNLLRDKVFDLINFHYKTKIQKNIKLNIANINIQKKIVEENIHMEDESRIEHIDRYESYGIFEESVPYLFAFVYKVSNVDIGTDGWLVYSPKREYARFNIYEDTSGLNSNLFWKVSTINRDYKYCSSYPNWFVTPRVILDRDLEKIFSFRSKGRVPVLSWRDNNGNSSISRCSQPLVGIERTRCAEDESLCENIAAITATKHLYVIDARPKLNAIANTANGAGFENISNYNNCKLVFMNIPNIHVIRKSLEKLVSAINPSSSVESSDSRWWSLIEESGWLTHIKSILQAAMFCADLVSKGNSILIHCSDGWDRTPQLTSLTQLLIDPFYRTIYGFEVLIEKEWLSFGHKFSHRLGHTHRSDECSPIFQQFLDCVYQLVNQFPVLFEFTPNLLLFISEHLHSCKYGTFLNNCEKDRVSDQVKSKTVSIWTDINRCLPYFINPFFHNKQDNTIIRPSLHTRCLEIWKSCYMRSETKNFWLHNSWMTQTHQSSLSALKILSSPPSSPSLNHHNMKTTPPSVSCNSKSSEIKLHRSRSFSGDSGNISKPNLKLCDIPTPNNNNSQQQNTITSFPFLKTTSGHPHPHATSAPLLGTHRPISKSASYEDNDCGGNNNINNNNNNINE</sequence>
<dbReference type="Gene3D" id="1.25.40.20">
    <property type="entry name" value="Ankyrin repeat-containing domain"/>
    <property type="match status" value="1"/>
</dbReference>
<dbReference type="Pfam" id="PF12796">
    <property type="entry name" value="Ank_2"/>
    <property type="match status" value="2"/>
</dbReference>
<evidence type="ECO:0000256" key="4">
    <source>
        <dbReference type="SAM" id="MobiDB-lite"/>
    </source>
</evidence>
<dbReference type="SUPFAM" id="SSF48403">
    <property type="entry name" value="Ankyrin repeat"/>
    <property type="match status" value="1"/>
</dbReference>
<evidence type="ECO:0000313" key="7">
    <source>
        <dbReference type="Proteomes" id="UP000695562"/>
    </source>
</evidence>
<dbReference type="GO" id="GO:0016020">
    <property type="term" value="C:membrane"/>
    <property type="evidence" value="ECO:0007669"/>
    <property type="project" value="TreeGrafter"/>
</dbReference>
<feature type="repeat" description="ANK" evidence="3">
    <location>
        <begin position="156"/>
        <end position="189"/>
    </location>
</feature>
<proteinExistence type="predicted"/>
<feature type="compositionally biased region" description="Low complexity" evidence="4">
    <location>
        <begin position="1186"/>
        <end position="1198"/>
    </location>
</feature>
<dbReference type="OrthoDB" id="271628at2759"/>
<dbReference type="InterPro" id="IPR010569">
    <property type="entry name" value="Myotubularin-like_Pase_dom"/>
</dbReference>
<feature type="active site" description="Phosphocysteine intermediate" evidence="1">
    <location>
        <position position="884"/>
    </location>
</feature>
<accession>A0A8J4Q049</accession>
<feature type="domain" description="Myotubularin phosphatase" evidence="5">
    <location>
        <begin position="662"/>
        <end position="1045"/>
    </location>
</feature>
<dbReference type="PROSITE" id="PS51339">
    <property type="entry name" value="PPASE_MYOTUBULARIN"/>
    <property type="match status" value="1"/>
</dbReference>
<feature type="binding site" evidence="2">
    <location>
        <begin position="884"/>
        <end position="890"/>
    </location>
    <ligand>
        <name>substrate</name>
    </ligand>
</feature>
<dbReference type="Pfam" id="PF06602">
    <property type="entry name" value="Myotub-related"/>
    <property type="match status" value="1"/>
</dbReference>
<dbReference type="GO" id="GO:0046856">
    <property type="term" value="P:phosphatidylinositol dephosphorylation"/>
    <property type="evidence" value="ECO:0007669"/>
    <property type="project" value="TreeGrafter"/>
</dbReference>
<reference evidence="6" key="1">
    <citation type="submission" date="2020-01" db="EMBL/GenBank/DDBJ databases">
        <title>Development of genomics and gene disruption for Polysphondylium violaceum indicates a role for the polyketide synthase stlB in stalk morphogenesis.</title>
        <authorList>
            <person name="Narita B."/>
            <person name="Kawabe Y."/>
            <person name="Kin K."/>
            <person name="Saito T."/>
            <person name="Gibbs R."/>
            <person name="Kuspa A."/>
            <person name="Muzny D."/>
            <person name="Queller D."/>
            <person name="Richards S."/>
            <person name="Strassman J."/>
            <person name="Sucgang R."/>
            <person name="Worley K."/>
            <person name="Schaap P."/>
        </authorList>
    </citation>
    <scope>NUCLEOTIDE SEQUENCE</scope>
    <source>
        <strain evidence="6">QSvi11</strain>
    </source>
</reference>
<dbReference type="AlphaFoldDB" id="A0A8J4Q049"/>
<dbReference type="SMART" id="SM00248">
    <property type="entry name" value="ANK"/>
    <property type="match status" value="5"/>
</dbReference>
<dbReference type="Proteomes" id="UP000695562">
    <property type="component" value="Unassembled WGS sequence"/>
</dbReference>
<dbReference type="PROSITE" id="PS50088">
    <property type="entry name" value="ANK_REPEAT"/>
    <property type="match status" value="4"/>
</dbReference>
<dbReference type="InterPro" id="IPR036770">
    <property type="entry name" value="Ankyrin_rpt-contain_sf"/>
</dbReference>
<dbReference type="InterPro" id="IPR002110">
    <property type="entry name" value="Ankyrin_rpt"/>
</dbReference>
<keyword evidence="3" id="KW-0040">ANK repeat</keyword>
<dbReference type="InterPro" id="IPR016130">
    <property type="entry name" value="Tyr_Pase_AS"/>
</dbReference>
<dbReference type="CDD" id="cd14507">
    <property type="entry name" value="PTP-MTM-like"/>
    <property type="match status" value="1"/>
</dbReference>
<evidence type="ECO:0000256" key="3">
    <source>
        <dbReference type="PROSITE-ProRule" id="PRU00023"/>
    </source>
</evidence>
<dbReference type="EMBL" id="AJWJ01000052">
    <property type="protein sequence ID" value="KAF2076685.1"/>
    <property type="molecule type" value="Genomic_DNA"/>
</dbReference>
<name>A0A8J4Q049_9MYCE</name>
<feature type="region of interest" description="Disordered" evidence="4">
    <location>
        <begin position="1149"/>
        <end position="1198"/>
    </location>
</feature>
<dbReference type="SUPFAM" id="SSF52799">
    <property type="entry name" value="(Phosphotyrosine protein) phosphatases II"/>
    <property type="match status" value="1"/>
</dbReference>
<dbReference type="InterPro" id="IPR029021">
    <property type="entry name" value="Prot-tyrosine_phosphatase-like"/>
</dbReference>
<feature type="compositionally biased region" description="Low complexity" evidence="4">
    <location>
        <begin position="346"/>
        <end position="357"/>
    </location>
</feature>
<feature type="region of interest" description="Disordered" evidence="4">
    <location>
        <begin position="500"/>
        <end position="532"/>
    </location>
</feature>
<dbReference type="PANTHER" id="PTHR10807:SF83">
    <property type="entry name" value="MYOTUBULARIN PHOSPHATASE DOMAIN-CONTAINING PROTEIN"/>
    <property type="match status" value="1"/>
</dbReference>
<gene>
    <name evidence="6" type="ORF">CYY_001998</name>
</gene>
<dbReference type="PROSITE" id="PS00383">
    <property type="entry name" value="TYR_PHOSPHATASE_1"/>
    <property type="match status" value="1"/>
</dbReference>
<dbReference type="PROSITE" id="PS50297">
    <property type="entry name" value="ANK_REP_REGION"/>
    <property type="match status" value="2"/>
</dbReference>
<keyword evidence="7" id="KW-1185">Reference proteome</keyword>
<feature type="binding site" evidence="2">
    <location>
        <begin position="819"/>
        <end position="820"/>
    </location>
    <ligand>
        <name>substrate</name>
    </ligand>
</feature>
<feature type="repeat" description="ANK" evidence="3">
    <location>
        <begin position="190"/>
        <end position="222"/>
    </location>
</feature>
<dbReference type="PANTHER" id="PTHR10807">
    <property type="entry name" value="MYOTUBULARIN-RELATED"/>
    <property type="match status" value="1"/>
</dbReference>
<feature type="region of interest" description="Disordered" evidence="4">
    <location>
        <begin position="337"/>
        <end position="357"/>
    </location>
</feature>
<organism evidence="6 7">
    <name type="scientific">Polysphondylium violaceum</name>
    <dbReference type="NCBI Taxonomy" id="133409"/>
    <lineage>
        <taxon>Eukaryota</taxon>
        <taxon>Amoebozoa</taxon>
        <taxon>Evosea</taxon>
        <taxon>Eumycetozoa</taxon>
        <taxon>Dictyostelia</taxon>
        <taxon>Dictyosteliales</taxon>
        <taxon>Dictyosteliaceae</taxon>
        <taxon>Polysphondylium</taxon>
    </lineage>
</organism>
<evidence type="ECO:0000256" key="2">
    <source>
        <dbReference type="PIRSR" id="PIRSR630564-2"/>
    </source>
</evidence>
<evidence type="ECO:0000259" key="5">
    <source>
        <dbReference type="PROSITE" id="PS51339"/>
    </source>
</evidence>
<feature type="repeat" description="ANK" evidence="3">
    <location>
        <begin position="119"/>
        <end position="155"/>
    </location>
</feature>
<protein>
    <recommendedName>
        <fullName evidence="5">Myotubularin phosphatase domain-containing protein</fullName>
    </recommendedName>
</protein>
<feature type="repeat" description="ANK" evidence="3">
    <location>
        <begin position="86"/>
        <end position="118"/>
    </location>
</feature>
<comment type="caution">
    <text evidence="6">The sequence shown here is derived from an EMBL/GenBank/DDBJ whole genome shotgun (WGS) entry which is preliminary data.</text>
</comment>
<dbReference type="GO" id="GO:0005737">
    <property type="term" value="C:cytoplasm"/>
    <property type="evidence" value="ECO:0007669"/>
    <property type="project" value="TreeGrafter"/>
</dbReference>